<feature type="transmembrane region" description="Helical" evidence="1">
    <location>
        <begin position="21"/>
        <end position="44"/>
    </location>
</feature>
<dbReference type="InterPro" id="IPR008620">
    <property type="entry name" value="FixH"/>
</dbReference>
<keyword evidence="3" id="KW-1185">Reference proteome</keyword>
<proteinExistence type="predicted"/>
<name>A0ABT0BFQ0_9SPHN</name>
<sequence length="159" mass="17649">MMARMTPDGRRVVKPFTGWHMTLILVAGFTVIIAVNVLMATFAVDTFGGIVVENSYVASQKFNGWLDEARREKALGWKLAVARRSDGRLAVTLTGAPADARLEAEARHPLGRLPDVPMAFARDADGLYVSDAVLPEGRWTLRLRVDDKGQLWRTERTVL</sequence>
<dbReference type="EMBL" id="JALHLF010000064">
    <property type="protein sequence ID" value="MCJ2183868.1"/>
    <property type="molecule type" value="Genomic_DNA"/>
</dbReference>
<evidence type="ECO:0000313" key="3">
    <source>
        <dbReference type="Proteomes" id="UP001162881"/>
    </source>
</evidence>
<comment type="caution">
    <text evidence="2">The sequence shown here is derived from an EMBL/GenBank/DDBJ whole genome shotgun (WGS) entry which is preliminary data.</text>
</comment>
<gene>
    <name evidence="2" type="ORF">MTR62_14360</name>
</gene>
<keyword evidence="1" id="KW-0472">Membrane</keyword>
<evidence type="ECO:0000256" key="1">
    <source>
        <dbReference type="SAM" id="Phobius"/>
    </source>
</evidence>
<dbReference type="Proteomes" id="UP001162881">
    <property type="component" value="Unassembled WGS sequence"/>
</dbReference>
<evidence type="ECO:0000313" key="2">
    <source>
        <dbReference type="EMBL" id="MCJ2183868.1"/>
    </source>
</evidence>
<protein>
    <submittedName>
        <fullName evidence="2">FixH family protein</fullName>
    </submittedName>
</protein>
<dbReference type="Pfam" id="PF05751">
    <property type="entry name" value="FixH"/>
    <property type="match status" value="1"/>
</dbReference>
<accession>A0ABT0BFQ0</accession>
<reference evidence="2" key="1">
    <citation type="submission" date="2022-03" db="EMBL/GenBank/DDBJ databases">
        <title>Identification of a novel bacterium isolated from mangrove sediments.</title>
        <authorList>
            <person name="Pan X."/>
        </authorList>
    </citation>
    <scope>NUCLEOTIDE SEQUENCE</scope>
    <source>
        <strain evidence="2">B1949</strain>
    </source>
</reference>
<keyword evidence="1" id="KW-0812">Transmembrane</keyword>
<keyword evidence="1" id="KW-1133">Transmembrane helix</keyword>
<organism evidence="2 3">
    <name type="scientific">Novosphingobium organovorum</name>
    <dbReference type="NCBI Taxonomy" id="2930092"/>
    <lineage>
        <taxon>Bacteria</taxon>
        <taxon>Pseudomonadati</taxon>
        <taxon>Pseudomonadota</taxon>
        <taxon>Alphaproteobacteria</taxon>
        <taxon>Sphingomonadales</taxon>
        <taxon>Sphingomonadaceae</taxon>
        <taxon>Novosphingobium</taxon>
    </lineage>
</organism>